<reference evidence="1 2" key="1">
    <citation type="submission" date="2019-03" db="EMBL/GenBank/DDBJ databases">
        <title>Single cell metagenomics reveals metabolic interactions within the superorganism composed of flagellate Streblomastix strix and complex community of Bacteroidetes bacteria on its surface.</title>
        <authorList>
            <person name="Treitli S.C."/>
            <person name="Kolisko M."/>
            <person name="Husnik F."/>
            <person name="Keeling P."/>
            <person name="Hampl V."/>
        </authorList>
    </citation>
    <scope>NUCLEOTIDE SEQUENCE [LARGE SCALE GENOMIC DNA]</scope>
    <source>
        <strain evidence="1">ST1C</strain>
    </source>
</reference>
<proteinExistence type="predicted"/>
<dbReference type="EMBL" id="SNRW01031245">
    <property type="protein sequence ID" value="KAA6357552.1"/>
    <property type="molecule type" value="Genomic_DNA"/>
</dbReference>
<sequence>MIDNIFNWNFTTERVQCAKKELNSSDYKKKLAYSEYQNEFIHLINNSYGRESIVNALKRGILNTQALLHILSARSEHFKRVALSTRKELEIISNSESSEKTSKTRKSANQENLLKEMLFDSIQSVS</sequence>
<evidence type="ECO:0000313" key="1">
    <source>
        <dbReference type="EMBL" id="KAA6357552.1"/>
    </source>
</evidence>
<accession>A0A5J4TI63</accession>
<gene>
    <name evidence="1" type="ORF">EZS28_046921</name>
</gene>
<dbReference type="Proteomes" id="UP000324800">
    <property type="component" value="Unassembled WGS sequence"/>
</dbReference>
<evidence type="ECO:0000313" key="2">
    <source>
        <dbReference type="Proteomes" id="UP000324800"/>
    </source>
</evidence>
<name>A0A5J4TI63_9EUKA</name>
<dbReference type="AlphaFoldDB" id="A0A5J4TI63"/>
<comment type="caution">
    <text evidence="1">The sequence shown here is derived from an EMBL/GenBank/DDBJ whole genome shotgun (WGS) entry which is preliminary data.</text>
</comment>
<feature type="non-terminal residue" evidence="1">
    <location>
        <position position="126"/>
    </location>
</feature>
<organism evidence="1 2">
    <name type="scientific">Streblomastix strix</name>
    <dbReference type="NCBI Taxonomy" id="222440"/>
    <lineage>
        <taxon>Eukaryota</taxon>
        <taxon>Metamonada</taxon>
        <taxon>Preaxostyla</taxon>
        <taxon>Oxymonadida</taxon>
        <taxon>Streblomastigidae</taxon>
        <taxon>Streblomastix</taxon>
    </lineage>
</organism>
<protein>
    <submittedName>
        <fullName evidence="1">Uncharacterized protein</fullName>
    </submittedName>
</protein>